<comment type="caution">
    <text evidence="2">The sequence shown here is derived from an EMBL/GenBank/DDBJ whole genome shotgun (WGS) entry which is preliminary data.</text>
</comment>
<organism evidence="2 3">
    <name type="scientific">Punica granatum</name>
    <name type="common">Pomegranate</name>
    <dbReference type="NCBI Taxonomy" id="22663"/>
    <lineage>
        <taxon>Eukaryota</taxon>
        <taxon>Viridiplantae</taxon>
        <taxon>Streptophyta</taxon>
        <taxon>Embryophyta</taxon>
        <taxon>Tracheophyta</taxon>
        <taxon>Spermatophyta</taxon>
        <taxon>Magnoliopsida</taxon>
        <taxon>eudicotyledons</taxon>
        <taxon>Gunneridae</taxon>
        <taxon>Pentapetalae</taxon>
        <taxon>rosids</taxon>
        <taxon>malvids</taxon>
        <taxon>Myrtales</taxon>
        <taxon>Lythraceae</taxon>
        <taxon>Punica</taxon>
    </lineage>
</organism>
<accession>A0A2I0J676</accession>
<sequence>MTRNAKTAGLYLLLSLVSHSCNRYELGDPLPLTKSLLAAPTKESTWRGGKQTPFDKAPETALRASCWYATPLPCWVSISMIIKRIIWRTDGAWGSVWSGVTEAVREGRGGSPPLPLPAVSFIVCFEAGNRVGSS</sequence>
<dbReference type="Proteomes" id="UP000233551">
    <property type="component" value="Unassembled WGS sequence"/>
</dbReference>
<evidence type="ECO:0008006" key="4">
    <source>
        <dbReference type="Google" id="ProtNLM"/>
    </source>
</evidence>
<gene>
    <name evidence="2" type="ORF">CRG98_027897</name>
</gene>
<dbReference type="EMBL" id="PGOL01001995">
    <property type="protein sequence ID" value="PKI51734.1"/>
    <property type="molecule type" value="Genomic_DNA"/>
</dbReference>
<feature type="chain" id="PRO_5014198773" description="Secreted protein" evidence="1">
    <location>
        <begin position="24"/>
        <end position="134"/>
    </location>
</feature>
<proteinExistence type="predicted"/>
<protein>
    <recommendedName>
        <fullName evidence="4">Secreted protein</fullName>
    </recommendedName>
</protein>
<keyword evidence="1" id="KW-0732">Signal</keyword>
<evidence type="ECO:0000256" key="1">
    <source>
        <dbReference type="SAM" id="SignalP"/>
    </source>
</evidence>
<evidence type="ECO:0000313" key="3">
    <source>
        <dbReference type="Proteomes" id="UP000233551"/>
    </source>
</evidence>
<name>A0A2I0J676_PUNGR</name>
<reference evidence="2 3" key="1">
    <citation type="submission" date="2017-11" db="EMBL/GenBank/DDBJ databases">
        <title>De-novo sequencing of pomegranate (Punica granatum L.) genome.</title>
        <authorList>
            <person name="Akparov Z."/>
            <person name="Amiraslanov A."/>
            <person name="Hajiyeva S."/>
            <person name="Abbasov M."/>
            <person name="Kaur K."/>
            <person name="Hamwieh A."/>
            <person name="Solovyev V."/>
            <person name="Salamov A."/>
            <person name="Braich B."/>
            <person name="Kosarev P."/>
            <person name="Mahmoud A."/>
            <person name="Hajiyev E."/>
            <person name="Babayeva S."/>
            <person name="Izzatullayeva V."/>
            <person name="Mammadov A."/>
            <person name="Mammadov A."/>
            <person name="Sharifova S."/>
            <person name="Ojaghi J."/>
            <person name="Eynullazada K."/>
            <person name="Bayramov B."/>
            <person name="Abdulazimova A."/>
            <person name="Shahmuradov I."/>
        </authorList>
    </citation>
    <scope>NUCLEOTIDE SEQUENCE [LARGE SCALE GENOMIC DNA]</scope>
    <source>
        <strain evidence="3">cv. AG2017</strain>
        <tissue evidence="2">Leaf</tissue>
    </source>
</reference>
<keyword evidence="3" id="KW-1185">Reference proteome</keyword>
<evidence type="ECO:0000313" key="2">
    <source>
        <dbReference type="EMBL" id="PKI51734.1"/>
    </source>
</evidence>
<dbReference type="AlphaFoldDB" id="A0A2I0J676"/>
<feature type="signal peptide" evidence="1">
    <location>
        <begin position="1"/>
        <end position="23"/>
    </location>
</feature>